<keyword evidence="2" id="KW-1185">Reference proteome</keyword>
<evidence type="ECO:0000313" key="2">
    <source>
        <dbReference type="Proteomes" id="UP000597459"/>
    </source>
</evidence>
<reference evidence="1" key="1">
    <citation type="submission" date="2019-11" db="EMBL/GenBank/DDBJ databases">
        <title>Description of new Acetobacter species.</title>
        <authorList>
            <person name="Cleenwerck I."/>
            <person name="Sombolestani A.S."/>
        </authorList>
    </citation>
    <scope>NUCLEOTIDE SEQUENCE</scope>
    <source>
        <strain evidence="1">LMG 1626</strain>
    </source>
</reference>
<dbReference type="Proteomes" id="UP000597459">
    <property type="component" value="Unassembled WGS sequence"/>
</dbReference>
<dbReference type="EMBL" id="WOTH01000032">
    <property type="protein sequence ID" value="NHO54762.1"/>
    <property type="molecule type" value="Genomic_DNA"/>
</dbReference>
<dbReference type="SUPFAM" id="SSF47413">
    <property type="entry name" value="lambda repressor-like DNA-binding domains"/>
    <property type="match status" value="1"/>
</dbReference>
<dbReference type="InterPro" id="IPR010982">
    <property type="entry name" value="Lambda_DNA-bd_dom_sf"/>
</dbReference>
<sequence>MQADKEAGERFYAVFSDRLRQLRTGQDMPWTRISSFTGLEIRDLILMEEGRPFLYSKYRQFMDGLELTFAELAPVGIYSITPFPDVGSVKWGADVAQLVGSLNPLMPDVVRCNDQIVAFRQSHNMLDETEKAGLRRKPVMVELGRYLNTCCMLRNIDLPELHDKLDMKIPTLALLSRGLRDPSMGTLALIGSCLGAPLDCVAPTKAAPSAPFARALIANHIQALGDIADLAAGIPELTDKIESLMSRSRPFDSQPTT</sequence>
<dbReference type="GO" id="GO:0003677">
    <property type="term" value="F:DNA binding"/>
    <property type="evidence" value="ECO:0007669"/>
    <property type="project" value="InterPro"/>
</dbReference>
<comment type="caution">
    <text evidence="1">The sequence shown here is derived from an EMBL/GenBank/DDBJ whole genome shotgun (WGS) entry which is preliminary data.</text>
</comment>
<organism evidence="1 2">
    <name type="scientific">Acetobacter estunensis</name>
    <dbReference type="NCBI Taxonomy" id="104097"/>
    <lineage>
        <taxon>Bacteria</taxon>
        <taxon>Pseudomonadati</taxon>
        <taxon>Pseudomonadota</taxon>
        <taxon>Alphaproteobacteria</taxon>
        <taxon>Acetobacterales</taxon>
        <taxon>Acetobacteraceae</taxon>
        <taxon>Acetobacter</taxon>
    </lineage>
</organism>
<protein>
    <submittedName>
        <fullName evidence="1">Uncharacterized protein</fullName>
    </submittedName>
</protein>
<gene>
    <name evidence="1" type="ORF">GOB87_12545</name>
</gene>
<evidence type="ECO:0000313" key="1">
    <source>
        <dbReference type="EMBL" id="NHO54762.1"/>
    </source>
</evidence>
<proteinExistence type="predicted"/>
<name>A0A967B6J3_9PROT</name>
<accession>A0A967B6J3</accession>
<dbReference type="AlphaFoldDB" id="A0A967B6J3"/>
<dbReference type="RefSeq" id="WP_166317426.1">
    <property type="nucleotide sequence ID" value="NZ_WOTH01000032.1"/>
</dbReference>